<dbReference type="Proteomes" id="UP001141422">
    <property type="component" value="Unassembled WGS sequence"/>
</dbReference>
<dbReference type="Gene3D" id="3.30.559.10">
    <property type="entry name" value="Chloramphenicol acetyltransferase-like domain"/>
    <property type="match status" value="1"/>
</dbReference>
<reference evidence="1" key="1">
    <citation type="submission" date="2022-12" db="EMBL/GenBank/DDBJ databases">
        <title>Isolation and characterisation of novel Methanocorpusculum spp. from native Australian herbivores indicates the genus is ancestrally host-associated.</title>
        <authorList>
            <person name="Volmer J.G."/>
            <person name="Soo R.M."/>
            <person name="Evans P.N."/>
            <person name="Hoedt E.C."/>
            <person name="Astorga Alsina A.L."/>
            <person name="Woodcroft B.J."/>
            <person name="Tyson G.W."/>
            <person name="Hugenholtz P."/>
            <person name="Morrison M."/>
        </authorList>
    </citation>
    <scope>NUCLEOTIDE SEQUENCE</scope>
    <source>
        <strain evidence="1">MG</strain>
    </source>
</reference>
<name>A0ABT4IDR9_9EURY</name>
<evidence type="ECO:0008006" key="3">
    <source>
        <dbReference type="Google" id="ProtNLM"/>
    </source>
</evidence>
<accession>A0ABT4IDR9</accession>
<organism evidence="1 2">
    <name type="scientific">Methanocorpusculum petauri</name>
    <dbReference type="NCBI Taxonomy" id="3002863"/>
    <lineage>
        <taxon>Archaea</taxon>
        <taxon>Methanobacteriati</taxon>
        <taxon>Methanobacteriota</taxon>
        <taxon>Stenosarchaea group</taxon>
        <taxon>Methanomicrobia</taxon>
        <taxon>Methanomicrobiales</taxon>
        <taxon>Methanocorpusculaceae</taxon>
        <taxon>Methanocorpusculum</taxon>
    </lineage>
</organism>
<dbReference type="PANTHER" id="PTHR45527">
    <property type="entry name" value="NONRIBOSOMAL PEPTIDE SYNTHETASE"/>
    <property type="match status" value="1"/>
</dbReference>
<dbReference type="SUPFAM" id="SSF52777">
    <property type="entry name" value="CoA-dependent acyltransferases"/>
    <property type="match status" value="2"/>
</dbReference>
<dbReference type="Gene3D" id="3.30.559.30">
    <property type="entry name" value="Nonribosomal peptide synthetase, condensation domain"/>
    <property type="match status" value="1"/>
</dbReference>
<dbReference type="EMBL" id="JAPTGB010000002">
    <property type="protein sequence ID" value="MCZ0859883.1"/>
    <property type="molecule type" value="Genomic_DNA"/>
</dbReference>
<dbReference type="PANTHER" id="PTHR45527:SF1">
    <property type="entry name" value="FATTY ACID SYNTHASE"/>
    <property type="match status" value="1"/>
</dbReference>
<protein>
    <recommendedName>
        <fullName evidence="3">Condensation domain-containing protein</fullName>
    </recommendedName>
</protein>
<dbReference type="InterPro" id="IPR023213">
    <property type="entry name" value="CAT-like_dom_sf"/>
</dbReference>
<proteinExistence type="predicted"/>
<sequence>MFFGLVCGTICVQNRSFSVSCLDAAQYSPEHGTYIIQCILECYGRFDLPRLASAVRRVVQAVPLLSSRYVCENGVPVRWEPVEELPELVSVSFRPVLAEAAAPRRMEGRPPLHITVCRGDGNDDLLVVMDHVAADARGMFVVLSLIADAYAGREIAVPDQPEERGIAKLFQNISAGELRTVAKRSQEPVVSLFPWASPFAKPCTVSPIRIVHKTISSGDFSRIHAAARSSGATIQDVLMAAFASALRTLGASVPVPLESTMDLRPALGPGAGGWIGNFSANYRLAISPANDLRETVSQAAVLGRTFKANHPAVACALRFLDPAVRNRMDIRLPEDDPGLDLRCPFLSNVGVIPPSAGSFGRDVTVSAVWTVTDFVSGRYPSLVAGTWNGSLHLAAAVASGDMSADCIFDLMIGTLHRFTRRQAGLPDQDTFRLPMSR</sequence>
<evidence type="ECO:0000313" key="2">
    <source>
        <dbReference type="Proteomes" id="UP001141422"/>
    </source>
</evidence>
<comment type="caution">
    <text evidence="1">The sequence shown here is derived from an EMBL/GenBank/DDBJ whole genome shotgun (WGS) entry which is preliminary data.</text>
</comment>
<keyword evidence="2" id="KW-1185">Reference proteome</keyword>
<evidence type="ECO:0000313" key="1">
    <source>
        <dbReference type="EMBL" id="MCZ0859883.1"/>
    </source>
</evidence>
<dbReference type="RefSeq" id="WP_268924101.1">
    <property type="nucleotide sequence ID" value="NZ_JAPTGB010000002.1"/>
</dbReference>
<gene>
    <name evidence="1" type="ORF">O0S10_01410</name>
</gene>